<dbReference type="PIRSF" id="PIRSF039131">
    <property type="entry name" value="Parvin"/>
    <property type="match status" value="1"/>
</dbReference>
<dbReference type="KEGG" id="bman:114245179"/>
<dbReference type="SMR" id="A0A6J2JUP5"/>
<evidence type="ECO:0000256" key="7">
    <source>
        <dbReference type="ARBA" id="ARBA00023203"/>
    </source>
</evidence>
<dbReference type="PROSITE" id="PS50021">
    <property type="entry name" value="CH"/>
    <property type="match status" value="2"/>
</dbReference>
<dbReference type="GO" id="GO:0071963">
    <property type="term" value="P:establishment or maintenance of cell polarity regulating cell shape"/>
    <property type="evidence" value="ECO:0007669"/>
    <property type="project" value="TreeGrafter"/>
</dbReference>
<keyword evidence="8" id="KW-0206">Cytoskeleton</keyword>
<evidence type="ECO:0000256" key="2">
    <source>
        <dbReference type="ARBA" id="ARBA00004245"/>
    </source>
</evidence>
<dbReference type="FunFam" id="1.10.418.10:FF:000015">
    <property type="entry name" value="Parvin beta"/>
    <property type="match status" value="1"/>
</dbReference>
<keyword evidence="7" id="KW-0009">Actin-binding</keyword>
<evidence type="ECO:0000256" key="1">
    <source>
        <dbReference type="ARBA" id="ARBA00004204"/>
    </source>
</evidence>
<dbReference type="GO" id="GO:0003779">
    <property type="term" value="F:actin binding"/>
    <property type="evidence" value="ECO:0007669"/>
    <property type="project" value="UniProtKB-KW"/>
</dbReference>
<evidence type="ECO:0000256" key="4">
    <source>
        <dbReference type="ARBA" id="ARBA00022490"/>
    </source>
</evidence>
<dbReference type="FunFam" id="1.10.418.10:FF:000011">
    <property type="entry name" value="Parvin, beta"/>
    <property type="match status" value="1"/>
</dbReference>
<dbReference type="InterPro" id="IPR001715">
    <property type="entry name" value="CH_dom"/>
</dbReference>
<dbReference type="GeneID" id="114245179"/>
<accession>A0A6J2JUP5</accession>
<gene>
    <name evidence="12 13 14" type="primary">LOC114245179</name>
</gene>
<dbReference type="Gene3D" id="1.10.418.10">
    <property type="entry name" value="Calponin-like domain"/>
    <property type="match status" value="2"/>
</dbReference>
<dbReference type="CDD" id="cd21304">
    <property type="entry name" value="CH_PARVA_B_rpt1"/>
    <property type="match status" value="1"/>
</dbReference>
<feature type="region of interest" description="Disordered" evidence="9">
    <location>
        <begin position="47"/>
        <end position="67"/>
    </location>
</feature>
<dbReference type="GO" id="GO:0030017">
    <property type="term" value="C:sarcomere"/>
    <property type="evidence" value="ECO:0007669"/>
    <property type="project" value="UniProtKB-SubCell"/>
</dbReference>
<comment type="subcellular location">
    <subcellularLocation>
        <location evidence="2">Cytoplasm</location>
        <location evidence="2">Cytoskeleton</location>
    </subcellularLocation>
    <subcellularLocation>
        <location evidence="1">Cytoplasm</location>
        <location evidence="1">Myofibril</location>
        <location evidence="1">Sarcomere</location>
    </subcellularLocation>
</comment>
<evidence type="ECO:0000256" key="5">
    <source>
        <dbReference type="ARBA" id="ARBA00022737"/>
    </source>
</evidence>
<dbReference type="GO" id="GO:0030031">
    <property type="term" value="P:cell projection assembly"/>
    <property type="evidence" value="ECO:0007669"/>
    <property type="project" value="TreeGrafter"/>
</dbReference>
<evidence type="ECO:0000256" key="6">
    <source>
        <dbReference type="ARBA" id="ARBA00022889"/>
    </source>
</evidence>
<dbReference type="CDD" id="cd21306">
    <property type="entry name" value="CH_PARVA_B_rpt2"/>
    <property type="match status" value="1"/>
</dbReference>
<evidence type="ECO:0000313" key="14">
    <source>
        <dbReference type="RefSeq" id="XP_028033035.1"/>
    </source>
</evidence>
<dbReference type="GO" id="GO:0015629">
    <property type="term" value="C:actin cytoskeleton"/>
    <property type="evidence" value="ECO:0007669"/>
    <property type="project" value="TreeGrafter"/>
</dbReference>
<dbReference type="PANTHER" id="PTHR12114:SF4">
    <property type="entry name" value="GH23568P"/>
    <property type="match status" value="1"/>
</dbReference>
<feature type="domain" description="Calponin-homology (CH)" evidence="10">
    <location>
        <begin position="257"/>
        <end position="364"/>
    </location>
</feature>
<dbReference type="GO" id="GO:0030036">
    <property type="term" value="P:actin cytoskeleton organization"/>
    <property type="evidence" value="ECO:0007669"/>
    <property type="project" value="InterPro"/>
</dbReference>
<evidence type="ECO:0000256" key="3">
    <source>
        <dbReference type="ARBA" id="ARBA00005666"/>
    </source>
</evidence>
<organism evidence="11 12">
    <name type="scientific">Bombyx mandarina</name>
    <name type="common">Wild silk moth</name>
    <name type="synonym">Wild silkworm</name>
    <dbReference type="NCBI Taxonomy" id="7092"/>
    <lineage>
        <taxon>Eukaryota</taxon>
        <taxon>Metazoa</taxon>
        <taxon>Ecdysozoa</taxon>
        <taxon>Arthropoda</taxon>
        <taxon>Hexapoda</taxon>
        <taxon>Insecta</taxon>
        <taxon>Pterygota</taxon>
        <taxon>Neoptera</taxon>
        <taxon>Endopterygota</taxon>
        <taxon>Lepidoptera</taxon>
        <taxon>Glossata</taxon>
        <taxon>Ditrysia</taxon>
        <taxon>Bombycoidea</taxon>
        <taxon>Bombycidae</taxon>
        <taxon>Bombycinae</taxon>
        <taxon>Bombyx</taxon>
    </lineage>
</organism>
<dbReference type="PANTHER" id="PTHR12114">
    <property type="entry name" value="PARVIN"/>
    <property type="match status" value="1"/>
</dbReference>
<name>A0A6J2JUP5_BOMMA</name>
<feature type="region of interest" description="Disordered" evidence="9">
    <location>
        <begin position="1"/>
        <end position="20"/>
    </location>
</feature>
<evidence type="ECO:0000256" key="8">
    <source>
        <dbReference type="ARBA" id="ARBA00023212"/>
    </source>
</evidence>
<dbReference type="RefSeq" id="XP_028033033.1">
    <property type="nucleotide sequence ID" value="XM_028177232.1"/>
</dbReference>
<dbReference type="GO" id="GO:0005925">
    <property type="term" value="C:focal adhesion"/>
    <property type="evidence" value="ECO:0007669"/>
    <property type="project" value="TreeGrafter"/>
</dbReference>
<dbReference type="InterPro" id="IPR036872">
    <property type="entry name" value="CH_dom_sf"/>
</dbReference>
<dbReference type="InterPro" id="IPR028433">
    <property type="entry name" value="Parvin"/>
</dbReference>
<dbReference type="RefSeq" id="XP_028033034.1">
    <property type="nucleotide sequence ID" value="XM_028177233.1"/>
</dbReference>
<dbReference type="SUPFAM" id="SSF47576">
    <property type="entry name" value="Calponin-homology domain, CH-domain"/>
    <property type="match status" value="1"/>
</dbReference>
<dbReference type="Proteomes" id="UP000504629">
    <property type="component" value="Unplaced"/>
</dbReference>
<dbReference type="AlphaFoldDB" id="A0A6J2JUP5"/>
<reference evidence="12 13" key="1">
    <citation type="submission" date="2025-04" db="UniProtKB">
        <authorList>
            <consortium name="RefSeq"/>
        </authorList>
    </citation>
    <scope>IDENTIFICATION</scope>
    <source>
        <tissue evidence="12 13">Silk gland</tissue>
    </source>
</reference>
<keyword evidence="5" id="KW-0677">Repeat</keyword>
<dbReference type="Pfam" id="PF00307">
    <property type="entry name" value="CH"/>
    <property type="match status" value="2"/>
</dbReference>
<evidence type="ECO:0000256" key="9">
    <source>
        <dbReference type="SAM" id="MobiDB-lite"/>
    </source>
</evidence>
<evidence type="ECO:0000313" key="13">
    <source>
        <dbReference type="RefSeq" id="XP_028033034.1"/>
    </source>
</evidence>
<dbReference type="GO" id="GO:0034446">
    <property type="term" value="P:substrate adhesion-dependent cell spreading"/>
    <property type="evidence" value="ECO:0007669"/>
    <property type="project" value="TreeGrafter"/>
</dbReference>
<protein>
    <submittedName>
        <fullName evidence="12 13">Beta-parvin</fullName>
    </submittedName>
</protein>
<dbReference type="OrthoDB" id="2099265at2759"/>
<keyword evidence="11" id="KW-1185">Reference proteome</keyword>
<evidence type="ECO:0000313" key="12">
    <source>
        <dbReference type="RefSeq" id="XP_028033033.1"/>
    </source>
</evidence>
<dbReference type="CTD" id="32990"/>
<dbReference type="RefSeq" id="XP_028033035.1">
    <property type="nucleotide sequence ID" value="XM_028177234.1"/>
</dbReference>
<evidence type="ECO:0000259" key="10">
    <source>
        <dbReference type="PROSITE" id="PS50021"/>
    </source>
</evidence>
<feature type="domain" description="Calponin-homology (CH)" evidence="10">
    <location>
        <begin position="88"/>
        <end position="196"/>
    </location>
</feature>
<proteinExistence type="inferred from homology"/>
<evidence type="ECO:0000313" key="11">
    <source>
        <dbReference type="Proteomes" id="UP000504629"/>
    </source>
</evidence>
<keyword evidence="6" id="KW-0130">Cell adhesion</keyword>
<comment type="similarity">
    <text evidence="3">Belongs to the parvin family.</text>
</comment>
<keyword evidence="4" id="KW-0963">Cytoplasm</keyword>
<sequence>MSSPRPKSPRTPVLPKKEEKESFWDKIGTIGRKKGIKEVQDVQAEGKYAIDSPGSPTAPEIPPEEYTLNENEERAIIEPRSLEDPRVRDLIQVLIDWINDELASQRIIVQDIIEDLYDGQVLQKLLEQLTKTKLDVPEVTQSEEGQRQKLTIVLRAVNRVLYGTSKPVPKWSVDSIHSKSIVSILHLLVALARHFRAPIRLPENVSVNVVIVKKNTPTQLSHRTLIETITTTYDDLGMKCERDAFDALFDHAPDKLLVVKKSLITFVNKHLSKVNLEVMDLDTQFHDGVYLCLLMGLLEEFFVPLYDFHLTPQDFDQKVHNVSFAFELMQDVGLGKPKARPEDIVNLDLKSTLRVLYNLFTKYKNMA</sequence>